<dbReference type="Pfam" id="PF00001">
    <property type="entry name" value="7tm_1"/>
    <property type="match status" value="1"/>
</dbReference>
<feature type="transmembrane region" description="Helical" evidence="12">
    <location>
        <begin position="264"/>
        <end position="286"/>
    </location>
</feature>
<reference evidence="14" key="2">
    <citation type="journal article" date="2016" name="Data Brief">
        <title>Curated eutherian third party data gene data sets.</title>
        <authorList>
            <person name="Premzl M."/>
        </authorList>
    </citation>
    <scope>NUCLEOTIDE SEQUENCE</scope>
</reference>
<dbReference type="InterPro" id="IPR000276">
    <property type="entry name" value="GPCR_Rhodpsn"/>
</dbReference>
<evidence type="ECO:0000256" key="4">
    <source>
        <dbReference type="ARBA" id="ARBA00022989"/>
    </source>
</evidence>
<evidence type="ECO:0000256" key="12">
    <source>
        <dbReference type="SAM" id="Phobius"/>
    </source>
</evidence>
<dbReference type="InterPro" id="IPR026221">
    <property type="entry name" value="MRGPCRH"/>
</dbReference>
<keyword evidence="6 12" id="KW-0472">Membrane</keyword>
<comment type="subcellular location">
    <subcellularLocation>
        <location evidence="1">Cell membrane</location>
        <topology evidence="1">Multi-pass membrane protein</topology>
    </subcellularLocation>
</comment>
<dbReference type="AlphaFoldDB" id="W8W3L9"/>
<keyword evidence="3 10" id="KW-0812">Transmembrane</keyword>
<accession>W8W3L9</accession>
<keyword evidence="2" id="KW-1003">Cell membrane</keyword>
<evidence type="ECO:0000256" key="8">
    <source>
        <dbReference type="ARBA" id="ARBA00023224"/>
    </source>
</evidence>
<dbReference type="PANTHER" id="PTHR11334">
    <property type="entry name" value="MAS-RELATED G-PROTEIN COUPLED RECEPTOR"/>
    <property type="match status" value="1"/>
</dbReference>
<feature type="domain" description="G-protein coupled receptors family 1 profile" evidence="13">
    <location>
        <begin position="52"/>
        <end position="280"/>
    </location>
</feature>
<dbReference type="PROSITE" id="PS00237">
    <property type="entry name" value="G_PROTEIN_RECEP_F1_1"/>
    <property type="match status" value="1"/>
</dbReference>
<dbReference type="GO" id="GO:0001595">
    <property type="term" value="F:angiotensin receptor activity"/>
    <property type="evidence" value="ECO:0007669"/>
    <property type="project" value="TreeGrafter"/>
</dbReference>
<reference evidence="14" key="3">
    <citation type="journal article" date="2019" name="Gene Rep">
        <title>Eutherian third-party data gene collections.</title>
        <authorList>
            <person name="Premzl M."/>
        </authorList>
    </citation>
    <scope>NUCLEOTIDE SEQUENCE</scope>
</reference>
<comment type="similarity">
    <text evidence="9">Belongs to the G-protein coupled receptor 1 family. Mas subfamily.</text>
</comment>
<keyword evidence="5 10" id="KW-0297">G-protein coupled receptor</keyword>
<feature type="transmembrane region" description="Helical" evidence="12">
    <location>
        <begin position="40"/>
        <end position="64"/>
    </location>
</feature>
<dbReference type="SUPFAM" id="SSF81321">
    <property type="entry name" value="Family A G protein-coupled receptor-like"/>
    <property type="match status" value="1"/>
</dbReference>
<dbReference type="PRINTS" id="PR00237">
    <property type="entry name" value="GPCRRHODOPSN"/>
</dbReference>
<evidence type="ECO:0000256" key="6">
    <source>
        <dbReference type="ARBA" id="ARBA00023136"/>
    </source>
</evidence>
<keyword evidence="8 10" id="KW-0807">Transducer</keyword>
<dbReference type="Gene3D" id="1.20.1070.10">
    <property type="entry name" value="Rhodopsin 7-helix transmembrane proteins"/>
    <property type="match status" value="1"/>
</dbReference>
<evidence type="ECO:0000256" key="5">
    <source>
        <dbReference type="ARBA" id="ARBA00023040"/>
    </source>
</evidence>
<evidence type="ECO:0000259" key="13">
    <source>
        <dbReference type="PROSITE" id="PS50262"/>
    </source>
</evidence>
<dbReference type="InterPro" id="IPR026234">
    <property type="entry name" value="MRGPCRFAMILY"/>
</dbReference>
<sequence length="327" mass="37181">MAQLPVTVSPLESTFGAGNESLNQTTQSQSEPPELYRFTYISLFICALGVTGNGLLLSFLIFYIKRTAFTVYTLHLSVADFVVVLCQAIFHMSSIYYNYYFHLDTLLECAIFLMFFGYNTGLHLLTAMSVERCLSVIYPIWYHCQRPKHQSAVVCTLLWALSVLVSGLENFFCILDMFTFPDCQHVYILSCVLTLVFVQLMVLSNSILVIQACRHWKPQQPVKLYAIITTTVVLFLVFALPLKVLLIWYYYITTNFSVWKWLPLLNMLSIISSSANPIVYFVAVSVRRKKNRKKSLKAALEKVFEEKPVTGSTENTAQPSPISTSIS</sequence>
<dbReference type="PRINTS" id="PR02108">
    <property type="entry name" value="MRGPCRFAMILY"/>
</dbReference>
<feature type="region of interest" description="Disordered" evidence="11">
    <location>
        <begin position="1"/>
        <end position="28"/>
    </location>
</feature>
<gene>
    <name evidence="14" type="primary">MGRB</name>
</gene>
<organism evidence="14">
    <name type="scientific">Otolemur garnettii</name>
    <name type="common">Small-eared galago</name>
    <name type="synonym">Garnett's greater bushbaby</name>
    <dbReference type="NCBI Taxonomy" id="30611"/>
    <lineage>
        <taxon>Eukaryota</taxon>
        <taxon>Metazoa</taxon>
        <taxon>Chordata</taxon>
        <taxon>Craniata</taxon>
        <taxon>Vertebrata</taxon>
        <taxon>Euteleostomi</taxon>
        <taxon>Mammalia</taxon>
        <taxon>Eutheria</taxon>
        <taxon>Euarchontoglires</taxon>
        <taxon>Primates</taxon>
        <taxon>Strepsirrhini</taxon>
        <taxon>Lorisiformes</taxon>
        <taxon>Galagidae</taxon>
        <taxon>Otolemur</taxon>
    </lineage>
</organism>
<feature type="transmembrane region" description="Helical" evidence="12">
    <location>
        <begin position="71"/>
        <end position="90"/>
    </location>
</feature>
<evidence type="ECO:0000256" key="11">
    <source>
        <dbReference type="SAM" id="MobiDB-lite"/>
    </source>
</evidence>
<keyword evidence="7 10" id="KW-0675">Receptor</keyword>
<evidence type="ECO:0000256" key="3">
    <source>
        <dbReference type="ARBA" id="ARBA00022692"/>
    </source>
</evidence>
<proteinExistence type="inferred from homology"/>
<feature type="transmembrane region" description="Helical" evidence="12">
    <location>
        <begin position="151"/>
        <end position="180"/>
    </location>
</feature>
<evidence type="ECO:0000256" key="9">
    <source>
        <dbReference type="ARBA" id="ARBA00061394"/>
    </source>
</evidence>
<evidence type="ECO:0000256" key="7">
    <source>
        <dbReference type="ARBA" id="ARBA00023170"/>
    </source>
</evidence>
<dbReference type="GO" id="GO:0005886">
    <property type="term" value="C:plasma membrane"/>
    <property type="evidence" value="ECO:0007669"/>
    <property type="project" value="UniProtKB-SubCell"/>
</dbReference>
<keyword evidence="4 12" id="KW-1133">Transmembrane helix</keyword>
<feature type="transmembrane region" description="Helical" evidence="12">
    <location>
        <begin position="186"/>
        <end position="210"/>
    </location>
</feature>
<reference evidence="14" key="1">
    <citation type="journal article" date="2014" name="Gene">
        <title>Comparative genomic analysis of eutherian Mas-related G protein-coupled receptor genes.</title>
        <authorList>
            <person name="Premzl M."/>
        </authorList>
    </citation>
    <scope>NUCLEOTIDE SEQUENCE</scope>
</reference>
<dbReference type="EMBL" id="HG426091">
    <property type="protein sequence ID" value="CDG86209.1"/>
    <property type="molecule type" value="Genomic_DNA"/>
</dbReference>
<dbReference type="PROSITE" id="PS50262">
    <property type="entry name" value="G_PROTEIN_RECEP_F1_2"/>
    <property type="match status" value="1"/>
</dbReference>
<evidence type="ECO:0000313" key="14">
    <source>
        <dbReference type="EMBL" id="CDG86209.1"/>
    </source>
</evidence>
<feature type="region of interest" description="Disordered" evidence="11">
    <location>
        <begin position="307"/>
        <end position="327"/>
    </location>
</feature>
<evidence type="ECO:0000256" key="10">
    <source>
        <dbReference type="RuleBase" id="RU000688"/>
    </source>
</evidence>
<dbReference type="InterPro" id="IPR017452">
    <property type="entry name" value="GPCR_Rhodpsn_7TM"/>
</dbReference>
<dbReference type="PANTHER" id="PTHR11334:SF60">
    <property type="entry name" value="MAS-RELATED G-PROTEIN COUPLED RECEPTOR MEMBER H"/>
    <property type="match status" value="1"/>
</dbReference>
<evidence type="ECO:0000256" key="2">
    <source>
        <dbReference type="ARBA" id="ARBA00022475"/>
    </source>
</evidence>
<name>W8W3L9_OTOGA</name>
<evidence type="ECO:0000256" key="1">
    <source>
        <dbReference type="ARBA" id="ARBA00004651"/>
    </source>
</evidence>
<feature type="transmembrane region" description="Helical" evidence="12">
    <location>
        <begin position="110"/>
        <end position="130"/>
    </location>
</feature>
<dbReference type="FunFam" id="1.20.1070.10:FF:000193">
    <property type="entry name" value="Mas-related G-protein coupled receptor member E"/>
    <property type="match status" value="1"/>
</dbReference>
<dbReference type="PRINTS" id="PR02113">
    <property type="entry name" value="MRGPCRH"/>
</dbReference>
<protein>
    <submittedName>
        <fullName evidence="14">Mas-related G protein-coupled receptor B</fullName>
    </submittedName>
</protein>
<feature type="transmembrane region" description="Helical" evidence="12">
    <location>
        <begin position="222"/>
        <end position="252"/>
    </location>
</feature>
<feature type="compositionally biased region" description="Polar residues" evidence="11">
    <location>
        <begin position="310"/>
        <end position="327"/>
    </location>
</feature>